<protein>
    <submittedName>
        <fullName evidence="1">Uncharacterized protein</fullName>
    </submittedName>
</protein>
<dbReference type="EMBL" id="MT631548">
    <property type="protein sequence ID" value="QNO53649.1"/>
    <property type="molecule type" value="Genomic_DNA"/>
</dbReference>
<accession>A0A7G9Z065</accession>
<sequence>MSEKIDEISVAAELLGIKSWLEFYGKDFFPEGLFDDLHDKIRQCEEIAFKNKEIIEYRAFHALKILLSDKKDFQAIREAFEVLHDLFLLRTGKIRRIDFLKAVDRIEELIYKRGLLRKEASKEEKEGFREALEAFDFEKSVKEAINELSGY</sequence>
<proteinExistence type="predicted"/>
<dbReference type="AlphaFoldDB" id="A0A7G9Z065"/>
<gene>
    <name evidence="1" type="ORF">DJFKIEJF_00013</name>
</gene>
<reference evidence="1" key="1">
    <citation type="submission" date="2020-06" db="EMBL/GenBank/DDBJ databases">
        <title>Unique genomic features of the anaerobic methanotrophic archaea.</title>
        <authorList>
            <person name="Chadwick G.L."/>
            <person name="Skennerton C.T."/>
            <person name="Laso-Perez R."/>
            <person name="Leu A.O."/>
            <person name="Speth D.R."/>
            <person name="Yu H."/>
            <person name="Morgan-Lang C."/>
            <person name="Hatzenpichler R."/>
            <person name="Goudeau D."/>
            <person name="Malmstrom R."/>
            <person name="Brazelton W.J."/>
            <person name="Woyke T."/>
            <person name="Hallam S.J."/>
            <person name="Tyson G.W."/>
            <person name="Wegener G."/>
            <person name="Boetius A."/>
            <person name="Orphan V."/>
        </authorList>
    </citation>
    <scope>NUCLEOTIDE SEQUENCE</scope>
</reference>
<organism evidence="1">
    <name type="scientific">Candidatus Methanophagaceae archaeon ANME-1 ERB6</name>
    <dbReference type="NCBI Taxonomy" id="2759912"/>
    <lineage>
        <taxon>Archaea</taxon>
        <taxon>Methanobacteriati</taxon>
        <taxon>Methanobacteriota</taxon>
        <taxon>Stenosarchaea group</taxon>
        <taxon>Methanomicrobia</taxon>
        <taxon>Candidatus Methanophagales</taxon>
        <taxon>Candidatus Methanophagaceae</taxon>
    </lineage>
</organism>
<name>A0A7G9Z065_9EURY</name>
<evidence type="ECO:0000313" key="1">
    <source>
        <dbReference type="EMBL" id="QNO53649.1"/>
    </source>
</evidence>